<name>A0A7W9KK52_9PSEU</name>
<dbReference type="PRINTS" id="PR00598">
    <property type="entry name" value="HTHMARR"/>
</dbReference>
<evidence type="ECO:0000259" key="1">
    <source>
        <dbReference type="PROSITE" id="PS50995"/>
    </source>
</evidence>
<dbReference type="InterPro" id="IPR036390">
    <property type="entry name" value="WH_DNA-bd_sf"/>
</dbReference>
<dbReference type="InterPro" id="IPR052526">
    <property type="entry name" value="HTH-type_Bedaq_tolerance"/>
</dbReference>
<dbReference type="GO" id="GO:0003700">
    <property type="term" value="F:DNA-binding transcription factor activity"/>
    <property type="evidence" value="ECO:0007669"/>
    <property type="project" value="InterPro"/>
</dbReference>
<keyword evidence="3" id="KW-1185">Reference proteome</keyword>
<evidence type="ECO:0000313" key="3">
    <source>
        <dbReference type="Proteomes" id="UP000585638"/>
    </source>
</evidence>
<gene>
    <name evidence="2" type="ORF">BJ998_005273</name>
</gene>
<dbReference type="RefSeq" id="WP_184865841.1">
    <property type="nucleotide sequence ID" value="NZ_BAAAWY010000011.1"/>
</dbReference>
<dbReference type="GO" id="GO:0003677">
    <property type="term" value="F:DNA binding"/>
    <property type="evidence" value="ECO:0007669"/>
    <property type="project" value="UniProtKB-KW"/>
</dbReference>
<sequence length="152" mass="16393">MTAERQGSDQQQSLQLLISLHRLLRTVRQAAPAGLYPTQLIVLSQLLQCGPMRVGELAAQVPCSQPTATTMVTHLEAMGLVAREPDPSDGRAIQVTLTEQGRETIISVAHGEAEIIAKRLAELTPEEAAQVLAVVPLLDRLSGQRVDQNATK</sequence>
<dbReference type="PROSITE" id="PS50995">
    <property type="entry name" value="HTH_MARR_2"/>
    <property type="match status" value="1"/>
</dbReference>
<proteinExistence type="predicted"/>
<dbReference type="PANTHER" id="PTHR39515:SF2">
    <property type="entry name" value="HTH-TYPE TRANSCRIPTIONAL REGULATOR RV0880"/>
    <property type="match status" value="1"/>
</dbReference>
<dbReference type="SUPFAM" id="SSF46785">
    <property type="entry name" value="Winged helix' DNA-binding domain"/>
    <property type="match status" value="1"/>
</dbReference>
<dbReference type="AlphaFoldDB" id="A0A7W9KK52"/>
<comment type="caution">
    <text evidence="2">The sequence shown here is derived from an EMBL/GenBank/DDBJ whole genome shotgun (WGS) entry which is preliminary data.</text>
</comment>
<dbReference type="Gene3D" id="1.10.10.10">
    <property type="entry name" value="Winged helix-like DNA-binding domain superfamily/Winged helix DNA-binding domain"/>
    <property type="match status" value="1"/>
</dbReference>
<protein>
    <submittedName>
        <fullName evidence="2">DNA-binding MarR family transcriptional regulator</fullName>
    </submittedName>
</protein>
<keyword evidence="2" id="KW-0238">DNA-binding</keyword>
<dbReference type="PANTHER" id="PTHR39515">
    <property type="entry name" value="CONSERVED PROTEIN"/>
    <property type="match status" value="1"/>
</dbReference>
<dbReference type="InterPro" id="IPR000835">
    <property type="entry name" value="HTH_MarR-typ"/>
</dbReference>
<feature type="domain" description="HTH marR-type" evidence="1">
    <location>
        <begin position="1"/>
        <end position="143"/>
    </location>
</feature>
<organism evidence="2 3">
    <name type="scientific">Kutzneria kofuensis</name>
    <dbReference type="NCBI Taxonomy" id="103725"/>
    <lineage>
        <taxon>Bacteria</taxon>
        <taxon>Bacillati</taxon>
        <taxon>Actinomycetota</taxon>
        <taxon>Actinomycetes</taxon>
        <taxon>Pseudonocardiales</taxon>
        <taxon>Pseudonocardiaceae</taxon>
        <taxon>Kutzneria</taxon>
    </lineage>
</organism>
<dbReference type="SMART" id="SM00347">
    <property type="entry name" value="HTH_MARR"/>
    <property type="match status" value="1"/>
</dbReference>
<evidence type="ECO:0000313" key="2">
    <source>
        <dbReference type="EMBL" id="MBB5894077.1"/>
    </source>
</evidence>
<dbReference type="InterPro" id="IPR036388">
    <property type="entry name" value="WH-like_DNA-bd_sf"/>
</dbReference>
<dbReference type="Proteomes" id="UP000585638">
    <property type="component" value="Unassembled WGS sequence"/>
</dbReference>
<dbReference type="Pfam" id="PF01047">
    <property type="entry name" value="MarR"/>
    <property type="match status" value="1"/>
</dbReference>
<dbReference type="EMBL" id="JACHIR010000001">
    <property type="protein sequence ID" value="MBB5894077.1"/>
    <property type="molecule type" value="Genomic_DNA"/>
</dbReference>
<accession>A0A7W9KK52</accession>
<reference evidence="2 3" key="1">
    <citation type="submission" date="2020-08" db="EMBL/GenBank/DDBJ databases">
        <title>Sequencing the genomes of 1000 actinobacteria strains.</title>
        <authorList>
            <person name="Klenk H.-P."/>
        </authorList>
    </citation>
    <scope>NUCLEOTIDE SEQUENCE [LARGE SCALE GENOMIC DNA]</scope>
    <source>
        <strain evidence="2 3">DSM 43851</strain>
    </source>
</reference>